<dbReference type="InterPro" id="IPR007278">
    <property type="entry name" value="DUF397"/>
</dbReference>
<dbReference type="Proteomes" id="UP000502508">
    <property type="component" value="Chromosome"/>
</dbReference>
<sequence>MAQTHSVIDVWRKSARCETHNCVEVAKRTDQVAIRNSSVPDAQLAFARPVWAAFISDVRAGQFDLR</sequence>
<reference evidence="2 3" key="2">
    <citation type="submission" date="2020-03" db="EMBL/GenBank/DDBJ databases">
        <authorList>
            <person name="Ichikawa N."/>
            <person name="Kimura A."/>
            <person name="Kitahashi Y."/>
            <person name="Uohara A."/>
        </authorList>
    </citation>
    <scope>NUCLEOTIDE SEQUENCE [LARGE SCALE GENOMIC DNA]</scope>
    <source>
        <strain evidence="2 3">NBRC 107702</strain>
    </source>
</reference>
<dbReference type="RefSeq" id="WP_173041617.1">
    <property type="nucleotide sequence ID" value="NZ_AP022870.1"/>
</dbReference>
<dbReference type="EMBL" id="AP022870">
    <property type="protein sequence ID" value="BCB81909.1"/>
    <property type="molecule type" value="Genomic_DNA"/>
</dbReference>
<dbReference type="AlphaFoldDB" id="A0A6F8Y7A5"/>
<accession>A0A6F8Y7A5</accession>
<organism evidence="2 3">
    <name type="scientific">Phytohabitans flavus</name>
    <dbReference type="NCBI Taxonomy" id="1076124"/>
    <lineage>
        <taxon>Bacteria</taxon>
        <taxon>Bacillati</taxon>
        <taxon>Actinomycetota</taxon>
        <taxon>Actinomycetes</taxon>
        <taxon>Micromonosporales</taxon>
        <taxon>Micromonosporaceae</taxon>
    </lineage>
</organism>
<dbReference type="KEGG" id="pfla:Pflav_083190"/>
<name>A0A6F8Y7A5_9ACTN</name>
<evidence type="ECO:0000313" key="3">
    <source>
        <dbReference type="Proteomes" id="UP000502508"/>
    </source>
</evidence>
<feature type="domain" description="DUF397" evidence="1">
    <location>
        <begin position="10"/>
        <end position="59"/>
    </location>
</feature>
<evidence type="ECO:0000259" key="1">
    <source>
        <dbReference type="Pfam" id="PF04149"/>
    </source>
</evidence>
<gene>
    <name evidence="2" type="ORF">Pflav_083190</name>
</gene>
<evidence type="ECO:0000313" key="2">
    <source>
        <dbReference type="EMBL" id="BCB81909.1"/>
    </source>
</evidence>
<keyword evidence="3" id="KW-1185">Reference proteome</keyword>
<protein>
    <recommendedName>
        <fullName evidence="1">DUF397 domain-containing protein</fullName>
    </recommendedName>
</protein>
<reference evidence="2 3" key="1">
    <citation type="submission" date="2020-03" db="EMBL/GenBank/DDBJ databases">
        <title>Whole genome shotgun sequence of Phytohabitans flavus NBRC 107702.</title>
        <authorList>
            <person name="Komaki H."/>
            <person name="Tamura T."/>
        </authorList>
    </citation>
    <scope>NUCLEOTIDE SEQUENCE [LARGE SCALE GENOMIC DNA]</scope>
    <source>
        <strain evidence="2 3">NBRC 107702</strain>
    </source>
</reference>
<proteinExistence type="predicted"/>
<dbReference type="Pfam" id="PF04149">
    <property type="entry name" value="DUF397"/>
    <property type="match status" value="1"/>
</dbReference>